<evidence type="ECO:0000313" key="3">
    <source>
        <dbReference type="Proteomes" id="UP001596157"/>
    </source>
</evidence>
<gene>
    <name evidence="2" type="ORF">ACFPM7_19060</name>
</gene>
<dbReference type="EMBL" id="JBHSKF010000010">
    <property type="protein sequence ID" value="MFC5289155.1"/>
    <property type="molecule type" value="Genomic_DNA"/>
</dbReference>
<dbReference type="Proteomes" id="UP001596157">
    <property type="component" value="Unassembled WGS sequence"/>
</dbReference>
<organism evidence="2 3">
    <name type="scientific">Actinokineospora guangxiensis</name>
    <dbReference type="NCBI Taxonomy" id="1490288"/>
    <lineage>
        <taxon>Bacteria</taxon>
        <taxon>Bacillati</taxon>
        <taxon>Actinomycetota</taxon>
        <taxon>Actinomycetes</taxon>
        <taxon>Pseudonocardiales</taxon>
        <taxon>Pseudonocardiaceae</taxon>
        <taxon>Actinokineospora</taxon>
    </lineage>
</organism>
<accession>A0ABW0ESY6</accession>
<evidence type="ECO:0000313" key="2">
    <source>
        <dbReference type="EMBL" id="MFC5289155.1"/>
    </source>
</evidence>
<sequence>MSRPSDAELQQLDAIAVDLKETFEERGHRVALAMAADDAFTSGNSRSALMRDLAIDAVTLSASRNGLPFRQVLGGGHELLGRQHTYRLRKARHDATGFVITASNESGLVSEEEPSLFPMEKWVLGWVPDDLGSVAEVFTAAVLGIEEGRPGRLVLGSAIALGTRDPISGGFTPTDEGLDFDDEPEVGTADDIGA</sequence>
<comment type="caution">
    <text evidence="2">The sequence shown here is derived from an EMBL/GenBank/DDBJ whole genome shotgun (WGS) entry which is preliminary data.</text>
</comment>
<keyword evidence="3" id="KW-1185">Reference proteome</keyword>
<feature type="region of interest" description="Disordered" evidence="1">
    <location>
        <begin position="166"/>
        <end position="194"/>
    </location>
</feature>
<protein>
    <submittedName>
        <fullName evidence="2">Uncharacterized protein</fullName>
    </submittedName>
</protein>
<dbReference type="RefSeq" id="WP_378249004.1">
    <property type="nucleotide sequence ID" value="NZ_JBHSKF010000010.1"/>
</dbReference>
<evidence type="ECO:0000256" key="1">
    <source>
        <dbReference type="SAM" id="MobiDB-lite"/>
    </source>
</evidence>
<reference evidence="3" key="1">
    <citation type="journal article" date="2019" name="Int. J. Syst. Evol. Microbiol.">
        <title>The Global Catalogue of Microorganisms (GCM) 10K type strain sequencing project: providing services to taxonomists for standard genome sequencing and annotation.</title>
        <authorList>
            <consortium name="The Broad Institute Genomics Platform"/>
            <consortium name="The Broad Institute Genome Sequencing Center for Infectious Disease"/>
            <person name="Wu L."/>
            <person name="Ma J."/>
        </authorList>
    </citation>
    <scope>NUCLEOTIDE SEQUENCE [LARGE SCALE GENOMIC DNA]</scope>
    <source>
        <strain evidence="3">CCUG 59778</strain>
    </source>
</reference>
<feature type="compositionally biased region" description="Acidic residues" evidence="1">
    <location>
        <begin position="176"/>
        <end position="185"/>
    </location>
</feature>
<proteinExistence type="predicted"/>
<name>A0ABW0ESY6_9PSEU</name>